<dbReference type="InterPro" id="IPR058792">
    <property type="entry name" value="Beta-barrel_RND_2"/>
</dbReference>
<dbReference type="Gene3D" id="2.40.50.100">
    <property type="match status" value="1"/>
</dbReference>
<dbReference type="InterPro" id="IPR006143">
    <property type="entry name" value="RND_pump_MFP"/>
</dbReference>
<dbReference type="Proteomes" id="UP000006062">
    <property type="component" value="Chromosome"/>
</dbReference>
<feature type="domain" description="CusB-like beta-barrel" evidence="6">
    <location>
        <begin position="197"/>
        <end position="268"/>
    </location>
</feature>
<dbReference type="HOGENOM" id="CLU_018816_1_2_6"/>
<evidence type="ECO:0000256" key="2">
    <source>
        <dbReference type="SAM" id="Coils"/>
    </source>
</evidence>
<evidence type="ECO:0000256" key="4">
    <source>
        <dbReference type="SAM" id="SignalP"/>
    </source>
</evidence>
<keyword evidence="2" id="KW-0175">Coiled coil</keyword>
<dbReference type="AlphaFoldDB" id="I3YCG7"/>
<accession>I3YCG7</accession>
<feature type="domain" description="YknX-like C-terminal permuted SH3-like" evidence="7">
    <location>
        <begin position="275"/>
        <end position="345"/>
    </location>
</feature>
<dbReference type="Gene3D" id="1.10.287.470">
    <property type="entry name" value="Helix hairpin bin"/>
    <property type="match status" value="1"/>
</dbReference>
<dbReference type="STRING" id="765911.Thivi_2767"/>
<dbReference type="Pfam" id="PF25917">
    <property type="entry name" value="BSH_RND"/>
    <property type="match status" value="1"/>
</dbReference>
<keyword evidence="9" id="KW-1185">Reference proteome</keyword>
<feature type="domain" description="Multidrug resistance protein MdtA-like barrel-sandwich hybrid" evidence="5">
    <location>
        <begin position="64"/>
        <end position="185"/>
    </location>
</feature>
<feature type="signal peptide" evidence="4">
    <location>
        <begin position="1"/>
        <end position="28"/>
    </location>
</feature>
<feature type="chain" id="PRO_5003682922" evidence="4">
    <location>
        <begin position="29"/>
        <end position="367"/>
    </location>
</feature>
<dbReference type="NCBIfam" id="TIGR01730">
    <property type="entry name" value="RND_mfp"/>
    <property type="match status" value="1"/>
</dbReference>
<feature type="coiled-coil region" evidence="2">
    <location>
        <begin position="97"/>
        <end position="124"/>
    </location>
</feature>
<dbReference type="Gene3D" id="2.40.420.20">
    <property type="match status" value="1"/>
</dbReference>
<evidence type="ECO:0000256" key="3">
    <source>
        <dbReference type="SAM" id="MobiDB-lite"/>
    </source>
</evidence>
<dbReference type="eggNOG" id="COG0845">
    <property type="taxonomic scope" value="Bacteria"/>
</dbReference>
<evidence type="ECO:0000313" key="9">
    <source>
        <dbReference type="Proteomes" id="UP000006062"/>
    </source>
</evidence>
<dbReference type="InterPro" id="IPR058625">
    <property type="entry name" value="MdtA-like_BSH"/>
</dbReference>
<dbReference type="KEGG" id="tvi:Thivi_2767"/>
<evidence type="ECO:0000259" key="6">
    <source>
        <dbReference type="Pfam" id="PF25954"/>
    </source>
</evidence>
<evidence type="ECO:0000256" key="1">
    <source>
        <dbReference type="ARBA" id="ARBA00009477"/>
    </source>
</evidence>
<feature type="region of interest" description="Disordered" evidence="3">
    <location>
        <begin position="348"/>
        <end position="367"/>
    </location>
</feature>
<dbReference type="PANTHER" id="PTHR30469">
    <property type="entry name" value="MULTIDRUG RESISTANCE PROTEIN MDTA"/>
    <property type="match status" value="1"/>
</dbReference>
<dbReference type="GO" id="GO:0015562">
    <property type="term" value="F:efflux transmembrane transporter activity"/>
    <property type="evidence" value="ECO:0007669"/>
    <property type="project" value="TreeGrafter"/>
</dbReference>
<dbReference type="PANTHER" id="PTHR30469:SF16">
    <property type="entry name" value="HAE1 FAMILY EFFLUX PUMP MFP COMPONENT"/>
    <property type="match status" value="1"/>
</dbReference>
<gene>
    <name evidence="8" type="ordered locus">Thivi_2767</name>
</gene>
<proteinExistence type="inferred from homology"/>
<dbReference type="GO" id="GO:1990281">
    <property type="term" value="C:efflux pump complex"/>
    <property type="evidence" value="ECO:0007669"/>
    <property type="project" value="TreeGrafter"/>
</dbReference>
<dbReference type="Gene3D" id="2.40.30.170">
    <property type="match status" value="1"/>
</dbReference>
<name>I3YCG7_THIV6</name>
<evidence type="ECO:0000313" key="8">
    <source>
        <dbReference type="EMBL" id="AFL74685.1"/>
    </source>
</evidence>
<dbReference type="EMBL" id="CP003154">
    <property type="protein sequence ID" value="AFL74685.1"/>
    <property type="molecule type" value="Genomic_DNA"/>
</dbReference>
<evidence type="ECO:0000259" key="7">
    <source>
        <dbReference type="Pfam" id="PF25989"/>
    </source>
</evidence>
<dbReference type="SUPFAM" id="SSF111369">
    <property type="entry name" value="HlyD-like secretion proteins"/>
    <property type="match status" value="1"/>
</dbReference>
<organism evidence="8 9">
    <name type="scientific">Thiocystis violascens (strain ATCC 17096 / DSM 198 / 6111)</name>
    <name type="common">Chromatium violascens</name>
    <dbReference type="NCBI Taxonomy" id="765911"/>
    <lineage>
        <taxon>Bacteria</taxon>
        <taxon>Pseudomonadati</taxon>
        <taxon>Pseudomonadota</taxon>
        <taxon>Gammaproteobacteria</taxon>
        <taxon>Chromatiales</taxon>
        <taxon>Chromatiaceae</taxon>
        <taxon>Thiocystis</taxon>
    </lineage>
</organism>
<sequence>MRYFSMTQLNGRLLICLLLWAPAAMAQAADNPPEKPIPVLAAEVVRQSLADRVEALGTLKANESVVITANVTETISRLHFEDGQRVRAGDLLVEMTNAEEHALLEEARVRAGEAERQYQRVKALVAQRSASESLLDERKRDLDTAHAILVALESRLADRVILAPFDGVLGFRDVSRGALVEPGDPITTLDDDRLMKLDFAVPSVHLPSLVPGLRIEARTSAHGERVFTGVVRGIDSRIDPVTRTAQVRAILPNPERQLKPGLLMRIDLLVDPREGLVIPEKALLHQGQEHFVLALSDGKEGPTAQRRQVEIGTRQPGWVEIRAGLQPGERVVTDGNDKVRPGQPLRILDAIGGDGTRNPPAVTDAAP</sequence>
<keyword evidence="4" id="KW-0732">Signal</keyword>
<dbReference type="Pfam" id="PF25954">
    <property type="entry name" value="Beta-barrel_RND_2"/>
    <property type="match status" value="1"/>
</dbReference>
<comment type="similarity">
    <text evidence="1">Belongs to the membrane fusion protein (MFP) (TC 8.A.1) family.</text>
</comment>
<protein>
    <submittedName>
        <fullName evidence="8">RND family efflux transporter, MFP subunit</fullName>
    </submittedName>
</protein>
<reference evidence="8 9" key="1">
    <citation type="submission" date="2012-06" db="EMBL/GenBank/DDBJ databases">
        <title>Complete sequence of Thiocystis violascens DSM 198.</title>
        <authorList>
            <consortium name="US DOE Joint Genome Institute"/>
            <person name="Lucas S."/>
            <person name="Han J."/>
            <person name="Lapidus A."/>
            <person name="Cheng J.-F."/>
            <person name="Goodwin L."/>
            <person name="Pitluck S."/>
            <person name="Peters L."/>
            <person name="Ovchinnikova G."/>
            <person name="Teshima H."/>
            <person name="Detter J.C."/>
            <person name="Han C."/>
            <person name="Tapia R."/>
            <person name="Land M."/>
            <person name="Hauser L."/>
            <person name="Kyrpides N."/>
            <person name="Ivanova N."/>
            <person name="Pagani I."/>
            <person name="Vogl K."/>
            <person name="Liu Z."/>
            <person name="Frigaard N.-U."/>
            <person name="Bryant D."/>
            <person name="Woyke T."/>
        </authorList>
    </citation>
    <scope>NUCLEOTIDE SEQUENCE [LARGE SCALE GENOMIC DNA]</scope>
    <source>
        <strain evidence="9">ATCC 17096 / DSM 198 / 6111</strain>
    </source>
</reference>
<dbReference type="InterPro" id="IPR058637">
    <property type="entry name" value="YknX-like_C"/>
</dbReference>
<evidence type="ECO:0000259" key="5">
    <source>
        <dbReference type="Pfam" id="PF25917"/>
    </source>
</evidence>
<dbReference type="Pfam" id="PF25989">
    <property type="entry name" value="YknX_C"/>
    <property type="match status" value="1"/>
</dbReference>